<feature type="transmembrane region" description="Helical" evidence="6">
    <location>
        <begin position="33"/>
        <end position="53"/>
    </location>
</feature>
<dbReference type="GO" id="GO:0016020">
    <property type="term" value="C:membrane"/>
    <property type="evidence" value="ECO:0007669"/>
    <property type="project" value="UniProtKB-SubCell"/>
</dbReference>
<reference evidence="8 9" key="1">
    <citation type="submission" date="2022-04" db="EMBL/GenBank/DDBJ databases">
        <authorList>
            <person name="Ye Y.-Q."/>
            <person name="Du Z.-J."/>
        </authorList>
    </citation>
    <scope>NUCLEOTIDE SEQUENCE [LARGE SCALE GENOMIC DNA]</scope>
    <source>
        <strain evidence="8 9">A6E488</strain>
    </source>
</reference>
<dbReference type="PANTHER" id="PTHR32322:SF2">
    <property type="entry name" value="EAMA DOMAIN-CONTAINING PROTEIN"/>
    <property type="match status" value="1"/>
</dbReference>
<dbReference type="SUPFAM" id="SSF103481">
    <property type="entry name" value="Multidrug resistance efflux transporter EmrE"/>
    <property type="match status" value="2"/>
</dbReference>
<keyword evidence="9" id="KW-1185">Reference proteome</keyword>
<feature type="transmembrane region" description="Helical" evidence="6">
    <location>
        <begin position="268"/>
        <end position="285"/>
    </location>
</feature>
<dbReference type="PANTHER" id="PTHR32322">
    <property type="entry name" value="INNER MEMBRANE TRANSPORTER"/>
    <property type="match status" value="1"/>
</dbReference>
<feature type="transmembrane region" description="Helical" evidence="6">
    <location>
        <begin position="65"/>
        <end position="84"/>
    </location>
</feature>
<feature type="transmembrane region" description="Helical" evidence="6">
    <location>
        <begin position="120"/>
        <end position="141"/>
    </location>
</feature>
<dbReference type="Gene3D" id="1.10.3730.20">
    <property type="match status" value="1"/>
</dbReference>
<dbReference type="RefSeq" id="WP_261615114.1">
    <property type="nucleotide sequence ID" value="NZ_JALIDZ010000003.1"/>
</dbReference>
<keyword evidence="3 6" id="KW-0812">Transmembrane</keyword>
<feature type="transmembrane region" description="Helical" evidence="6">
    <location>
        <begin position="244"/>
        <end position="262"/>
    </location>
</feature>
<evidence type="ECO:0000256" key="4">
    <source>
        <dbReference type="ARBA" id="ARBA00022989"/>
    </source>
</evidence>
<dbReference type="InterPro" id="IPR037185">
    <property type="entry name" value="EmrE-like"/>
</dbReference>
<evidence type="ECO:0000256" key="1">
    <source>
        <dbReference type="ARBA" id="ARBA00004141"/>
    </source>
</evidence>
<feature type="domain" description="EamA" evidence="7">
    <location>
        <begin position="7"/>
        <end position="136"/>
    </location>
</feature>
<sequence length="306" mass="31020">MSAGTVLRLVAVMVLWASCFPLITIGLDLAPHLAFAAMRAALAGACLLLLGVALHRPVPRGVSSWGLIAVVAAGATSLGFFGMFHAAEFIAPGLATVIANAQPLLAAVLAHAVLGERLKILGMTGLALGFAGIVAIAWPGLTADYGTGYGLGIGYVALAAAGVAIGNLAIKQLTGKADAIMAMGFQMLIGAVPLALLSVSTEDISSLAWSAEFVLVLLVLSVFGTSLALWLWFSVLREVDLSRANAFTFLVPILGLAIGATVFTERLASAQAVGVVLVLAGIVLVQRGAPASGAVSVTNGVGRRSP</sequence>
<organism evidence="8 9">
    <name type="scientific">Microbaculum marinisediminis</name>
    <dbReference type="NCBI Taxonomy" id="2931392"/>
    <lineage>
        <taxon>Bacteria</taxon>
        <taxon>Pseudomonadati</taxon>
        <taxon>Pseudomonadota</taxon>
        <taxon>Alphaproteobacteria</taxon>
        <taxon>Hyphomicrobiales</taxon>
        <taxon>Tepidamorphaceae</taxon>
        <taxon>Microbaculum</taxon>
    </lineage>
</organism>
<proteinExistence type="inferred from homology"/>
<dbReference type="AlphaFoldDB" id="A0AAW5QXB1"/>
<evidence type="ECO:0000313" key="8">
    <source>
        <dbReference type="EMBL" id="MCT8971534.1"/>
    </source>
</evidence>
<keyword evidence="4 6" id="KW-1133">Transmembrane helix</keyword>
<feature type="transmembrane region" description="Helical" evidence="6">
    <location>
        <begin position="7"/>
        <end position="27"/>
    </location>
</feature>
<name>A0AAW5QXB1_9HYPH</name>
<comment type="caution">
    <text evidence="8">The sequence shown here is derived from an EMBL/GenBank/DDBJ whole genome shotgun (WGS) entry which is preliminary data.</text>
</comment>
<comment type="similarity">
    <text evidence="2">Belongs to the EamA transporter family.</text>
</comment>
<evidence type="ECO:0000259" key="7">
    <source>
        <dbReference type="Pfam" id="PF00892"/>
    </source>
</evidence>
<feature type="transmembrane region" description="Helical" evidence="6">
    <location>
        <begin position="213"/>
        <end position="232"/>
    </location>
</feature>
<dbReference type="EMBL" id="JALIDZ010000003">
    <property type="protein sequence ID" value="MCT8971534.1"/>
    <property type="molecule type" value="Genomic_DNA"/>
</dbReference>
<dbReference type="InterPro" id="IPR000620">
    <property type="entry name" value="EamA_dom"/>
</dbReference>
<dbReference type="Proteomes" id="UP001320898">
    <property type="component" value="Unassembled WGS sequence"/>
</dbReference>
<keyword evidence="5 6" id="KW-0472">Membrane</keyword>
<evidence type="ECO:0000256" key="5">
    <source>
        <dbReference type="ARBA" id="ARBA00023136"/>
    </source>
</evidence>
<dbReference type="Pfam" id="PF00892">
    <property type="entry name" value="EamA"/>
    <property type="match status" value="2"/>
</dbReference>
<feature type="transmembrane region" description="Helical" evidence="6">
    <location>
        <begin position="90"/>
        <end position="113"/>
    </location>
</feature>
<accession>A0AAW5QXB1</accession>
<feature type="domain" description="EamA" evidence="7">
    <location>
        <begin position="151"/>
        <end position="285"/>
    </location>
</feature>
<dbReference type="InterPro" id="IPR050638">
    <property type="entry name" value="AA-Vitamin_Transporters"/>
</dbReference>
<evidence type="ECO:0000256" key="2">
    <source>
        <dbReference type="ARBA" id="ARBA00007362"/>
    </source>
</evidence>
<protein>
    <submittedName>
        <fullName evidence="8">DMT family transporter</fullName>
    </submittedName>
</protein>
<evidence type="ECO:0000256" key="6">
    <source>
        <dbReference type="SAM" id="Phobius"/>
    </source>
</evidence>
<comment type="subcellular location">
    <subcellularLocation>
        <location evidence="1">Membrane</location>
        <topology evidence="1">Multi-pass membrane protein</topology>
    </subcellularLocation>
</comment>
<evidence type="ECO:0000256" key="3">
    <source>
        <dbReference type="ARBA" id="ARBA00022692"/>
    </source>
</evidence>
<gene>
    <name evidence="8" type="ORF">MUB46_06685</name>
</gene>
<evidence type="ECO:0000313" key="9">
    <source>
        <dbReference type="Proteomes" id="UP001320898"/>
    </source>
</evidence>
<feature type="transmembrane region" description="Helical" evidence="6">
    <location>
        <begin position="147"/>
        <end position="170"/>
    </location>
</feature>
<feature type="transmembrane region" description="Helical" evidence="6">
    <location>
        <begin position="182"/>
        <end position="201"/>
    </location>
</feature>